<dbReference type="EMBL" id="DVMJ01000113">
    <property type="protein sequence ID" value="HIU14775.1"/>
    <property type="molecule type" value="Genomic_DNA"/>
</dbReference>
<evidence type="ECO:0000313" key="1">
    <source>
        <dbReference type="EMBL" id="HIU14775.1"/>
    </source>
</evidence>
<dbReference type="Proteomes" id="UP000824175">
    <property type="component" value="Unassembled WGS sequence"/>
</dbReference>
<gene>
    <name evidence="1" type="ORF">IAD15_12045</name>
</gene>
<organism evidence="1 2">
    <name type="scientific">Candidatus Fimiplasma intestinipullorum</name>
    <dbReference type="NCBI Taxonomy" id="2840825"/>
    <lineage>
        <taxon>Bacteria</taxon>
        <taxon>Bacillati</taxon>
        <taxon>Bacillota</taxon>
        <taxon>Clostridia</taxon>
        <taxon>Eubacteriales</taxon>
        <taxon>Candidatus Fimiplasma</taxon>
    </lineage>
</organism>
<accession>A0A9D1HQB0</accession>
<sequence>MMTPQIIQNIDLWKQSDFKSQYFRRFLENTDYVLCSVSAAEYLGLCNWTADPKTYVLTKAYCMEKHIAIDSKNGLYFTTVNQTINDLLADTEMDEQVILESLADQYYKNAYADLHILEENQAAFEYFRPMAEAYYTYE</sequence>
<reference evidence="1" key="1">
    <citation type="submission" date="2020-10" db="EMBL/GenBank/DDBJ databases">
        <authorList>
            <person name="Gilroy R."/>
        </authorList>
    </citation>
    <scope>NUCLEOTIDE SEQUENCE</scope>
    <source>
        <strain evidence="1">CHK195-11698</strain>
    </source>
</reference>
<reference evidence="1" key="2">
    <citation type="journal article" date="2021" name="PeerJ">
        <title>Extensive microbial diversity within the chicken gut microbiome revealed by metagenomics and culture.</title>
        <authorList>
            <person name="Gilroy R."/>
            <person name="Ravi A."/>
            <person name="Getino M."/>
            <person name="Pursley I."/>
            <person name="Horton D.L."/>
            <person name="Alikhan N.F."/>
            <person name="Baker D."/>
            <person name="Gharbi K."/>
            <person name="Hall N."/>
            <person name="Watson M."/>
            <person name="Adriaenssens E.M."/>
            <person name="Foster-Nyarko E."/>
            <person name="Jarju S."/>
            <person name="Secka A."/>
            <person name="Antonio M."/>
            <person name="Oren A."/>
            <person name="Chaudhuri R.R."/>
            <person name="La Ragione R."/>
            <person name="Hildebrand F."/>
            <person name="Pallen M.J."/>
        </authorList>
    </citation>
    <scope>NUCLEOTIDE SEQUENCE</scope>
    <source>
        <strain evidence="1">CHK195-11698</strain>
    </source>
</reference>
<dbReference type="AlphaFoldDB" id="A0A9D1HQB0"/>
<comment type="caution">
    <text evidence="1">The sequence shown here is derived from an EMBL/GenBank/DDBJ whole genome shotgun (WGS) entry which is preliminary data.</text>
</comment>
<proteinExistence type="predicted"/>
<name>A0A9D1HQB0_9FIRM</name>
<evidence type="ECO:0000313" key="2">
    <source>
        <dbReference type="Proteomes" id="UP000824175"/>
    </source>
</evidence>
<protein>
    <submittedName>
        <fullName evidence="1">Uncharacterized protein</fullName>
    </submittedName>
</protein>